<feature type="domain" description="N-terminal Ras-GEF" evidence="2">
    <location>
        <begin position="63"/>
        <end position="184"/>
    </location>
</feature>
<dbReference type="InterPro" id="IPR000651">
    <property type="entry name" value="Ras-like_Gua-exchang_fac_N"/>
</dbReference>
<dbReference type="GeneID" id="111816938"/>
<dbReference type="SUPFAM" id="SSF48366">
    <property type="entry name" value="Ras GEF"/>
    <property type="match status" value="1"/>
</dbReference>
<proteinExistence type="predicted"/>
<accession>A0A6P6EH36</accession>
<dbReference type="SMART" id="SM00229">
    <property type="entry name" value="RasGEFN"/>
    <property type="match status" value="1"/>
</dbReference>
<sequence length="186" mass="21295">MTRKMSFCLPNCPGSAHRRQWSWGLGQIQTHWDTCRPLSLRRINSRILKGKSESTPKVEKVGRVGTLEPGTLEKLVNHLVSAQRQGDPFFVPAFLSTYRRFATTQQVLDLLFLRYRFFHPSSEEDQKNKSALSSLLETWLLQYPADFCQCPDLGSLKQLIVYALINLPDSQIIPQVCRVLTQPGVY</sequence>
<protein>
    <submittedName>
        <fullName evidence="4">Ral guanine nucleotide dissociation stimulator-like</fullName>
    </submittedName>
</protein>
<dbReference type="InParanoid" id="A0A6P6EH36"/>
<dbReference type="RefSeq" id="XP_023571640.1">
    <property type="nucleotide sequence ID" value="XM_023715872.1"/>
</dbReference>
<dbReference type="Gene3D" id="1.20.870.10">
    <property type="entry name" value="Son of sevenless (SoS) protein Chain: S domain 1"/>
    <property type="match status" value="1"/>
</dbReference>
<evidence type="ECO:0000313" key="4">
    <source>
        <dbReference type="RefSeq" id="XP_023571640.1"/>
    </source>
</evidence>
<dbReference type="CDD" id="cd06224">
    <property type="entry name" value="REM"/>
    <property type="match status" value="1"/>
</dbReference>
<evidence type="ECO:0000259" key="2">
    <source>
        <dbReference type="PROSITE" id="PS50212"/>
    </source>
</evidence>
<reference evidence="4" key="1">
    <citation type="submission" date="2025-08" db="UniProtKB">
        <authorList>
            <consortium name="RefSeq"/>
        </authorList>
    </citation>
    <scope>IDENTIFICATION</scope>
</reference>
<dbReference type="Pfam" id="PF00618">
    <property type="entry name" value="RasGEF_N"/>
    <property type="match status" value="1"/>
</dbReference>
<dbReference type="PROSITE" id="PS50212">
    <property type="entry name" value="RASGEF_NTER"/>
    <property type="match status" value="1"/>
</dbReference>
<evidence type="ECO:0000313" key="3">
    <source>
        <dbReference type="Proteomes" id="UP000515203"/>
    </source>
</evidence>
<dbReference type="OrthoDB" id="9617030at2759"/>
<dbReference type="AlphaFoldDB" id="A0A6P6EH36"/>
<gene>
    <name evidence="4" type="primary">LOC111816938</name>
</gene>
<dbReference type="PANTHER" id="PTHR46793">
    <property type="entry name" value="1700018F24RIK PROTEIN-RELATED-RELATED"/>
    <property type="match status" value="1"/>
</dbReference>
<keyword evidence="1" id="KW-0344">Guanine-nucleotide releasing factor</keyword>
<evidence type="ECO:0000256" key="1">
    <source>
        <dbReference type="PROSITE-ProRule" id="PRU00135"/>
    </source>
</evidence>
<dbReference type="GO" id="GO:0005085">
    <property type="term" value="F:guanyl-nucleotide exchange factor activity"/>
    <property type="evidence" value="ECO:0007669"/>
    <property type="project" value="UniProtKB-KW"/>
</dbReference>
<dbReference type="InterPro" id="IPR023578">
    <property type="entry name" value="Ras_GEF_dom_sf"/>
</dbReference>
<dbReference type="PANTHER" id="PTHR46793:SF3">
    <property type="entry name" value="RIKEN CDNA 4930596D02 GENE"/>
    <property type="match status" value="1"/>
</dbReference>
<name>A0A6P6EH36_OCTDE</name>
<organism evidence="3 4">
    <name type="scientific">Octodon degus</name>
    <name type="common">Degu</name>
    <name type="synonym">Sciurus degus</name>
    <dbReference type="NCBI Taxonomy" id="10160"/>
    <lineage>
        <taxon>Eukaryota</taxon>
        <taxon>Metazoa</taxon>
        <taxon>Chordata</taxon>
        <taxon>Craniata</taxon>
        <taxon>Vertebrata</taxon>
        <taxon>Euteleostomi</taxon>
        <taxon>Mammalia</taxon>
        <taxon>Eutheria</taxon>
        <taxon>Euarchontoglires</taxon>
        <taxon>Glires</taxon>
        <taxon>Rodentia</taxon>
        <taxon>Hystricomorpha</taxon>
        <taxon>Octodontidae</taxon>
        <taxon>Octodon</taxon>
    </lineage>
</organism>
<keyword evidence="3" id="KW-1185">Reference proteome</keyword>
<dbReference type="Proteomes" id="UP000515203">
    <property type="component" value="Unplaced"/>
</dbReference>